<name>W8WYC8_CASD6</name>
<organism evidence="2 3">
    <name type="scientific">Castellaniella defragrans (strain DSM 12143 / CCUG 39792 / 65Phen)</name>
    <name type="common">Alcaligenes defragrans</name>
    <dbReference type="NCBI Taxonomy" id="1437824"/>
    <lineage>
        <taxon>Bacteria</taxon>
        <taxon>Pseudomonadati</taxon>
        <taxon>Pseudomonadota</taxon>
        <taxon>Betaproteobacteria</taxon>
        <taxon>Burkholderiales</taxon>
        <taxon>Alcaligenaceae</taxon>
        <taxon>Castellaniella</taxon>
    </lineage>
</organism>
<evidence type="ECO:0000256" key="1">
    <source>
        <dbReference type="SAM" id="MobiDB-lite"/>
    </source>
</evidence>
<protein>
    <submittedName>
        <fullName evidence="2">Uncharacterized protein</fullName>
    </submittedName>
</protein>
<evidence type="ECO:0000313" key="2">
    <source>
        <dbReference type="EMBL" id="CDM24738.1"/>
    </source>
</evidence>
<dbReference type="AlphaFoldDB" id="W8WYC8"/>
<sequence>MLEDKVHRSVSRESRVAAGAPPGTGRGEKGGARPAGGAGAVERQAQFVG</sequence>
<gene>
    <name evidence="2" type="ORF">BN940_11396</name>
</gene>
<dbReference type="EMBL" id="HG916765">
    <property type="protein sequence ID" value="CDM24738.1"/>
    <property type="molecule type" value="Genomic_DNA"/>
</dbReference>
<accession>W8WYC8</accession>
<feature type="compositionally biased region" description="Basic and acidic residues" evidence="1">
    <location>
        <begin position="1"/>
        <end position="15"/>
    </location>
</feature>
<dbReference type="Proteomes" id="UP000019805">
    <property type="component" value="Chromosome"/>
</dbReference>
<reference evidence="2 3" key="1">
    <citation type="journal article" date="2014" name="BMC Microbiol.">
        <title>The oxygen-independent metabolism of cyclic monoterpenes in Castellaniella defragrans 65Phen.</title>
        <authorList>
            <person name="Petasch J."/>
            <person name="Disch E.M."/>
            <person name="Markert S."/>
            <person name="Becher D."/>
            <person name="Schweder T."/>
            <person name="Huttel B."/>
            <person name="Reinhardt R."/>
            <person name="Harder J."/>
        </authorList>
    </citation>
    <scope>NUCLEOTIDE SEQUENCE [LARGE SCALE GENOMIC DNA]</scope>
    <source>
        <strain evidence="2">65Phen</strain>
    </source>
</reference>
<evidence type="ECO:0000313" key="3">
    <source>
        <dbReference type="Proteomes" id="UP000019805"/>
    </source>
</evidence>
<keyword evidence="3" id="KW-1185">Reference proteome</keyword>
<dbReference type="KEGG" id="cdn:BN940_11396"/>
<feature type="region of interest" description="Disordered" evidence="1">
    <location>
        <begin position="1"/>
        <end position="49"/>
    </location>
</feature>
<dbReference type="HOGENOM" id="CLU_3133693_0_0_4"/>
<proteinExistence type="predicted"/>